<dbReference type="GO" id="GO:0042781">
    <property type="term" value="F:3'-tRNA processing endoribonuclease activity"/>
    <property type="evidence" value="ECO:0007669"/>
    <property type="project" value="TreeGrafter"/>
</dbReference>
<dbReference type="PATRIC" id="fig|1246626.3.peg.3986"/>
<evidence type="ECO:0000256" key="8">
    <source>
        <dbReference type="NCBIfam" id="TIGR00188"/>
    </source>
</evidence>
<organism evidence="9 10">
    <name type="scientific">Shouchella lehensis G1</name>
    <dbReference type="NCBI Taxonomy" id="1246626"/>
    <lineage>
        <taxon>Bacteria</taxon>
        <taxon>Bacillati</taxon>
        <taxon>Bacillota</taxon>
        <taxon>Bacilli</taxon>
        <taxon>Bacillales</taxon>
        <taxon>Bacillaceae</taxon>
        <taxon>Shouchella</taxon>
    </lineage>
</organism>
<dbReference type="GO" id="GO:0001682">
    <property type="term" value="P:tRNA 5'-leader removal"/>
    <property type="evidence" value="ECO:0007669"/>
    <property type="project" value="UniProtKB-UniRule"/>
</dbReference>
<name>A0A060M265_9BACI</name>
<dbReference type="HOGENOM" id="CLU_117179_9_1_9"/>
<evidence type="ECO:0000256" key="7">
    <source>
        <dbReference type="HAMAP-Rule" id="MF_00227"/>
    </source>
</evidence>
<dbReference type="RefSeq" id="WP_038484736.1">
    <property type="nucleotide sequence ID" value="NZ_CP003923.1"/>
</dbReference>
<dbReference type="Proteomes" id="UP000027142">
    <property type="component" value="Chromosome"/>
</dbReference>
<dbReference type="InterPro" id="IPR020539">
    <property type="entry name" value="RNase_P_CS"/>
</dbReference>
<keyword evidence="6 7" id="KW-0694">RNA-binding</keyword>
<dbReference type="Gene3D" id="3.30.230.10">
    <property type="match status" value="1"/>
</dbReference>
<dbReference type="GO" id="GO:0030677">
    <property type="term" value="C:ribonuclease P complex"/>
    <property type="evidence" value="ECO:0007669"/>
    <property type="project" value="TreeGrafter"/>
</dbReference>
<dbReference type="STRING" id="1246626.BleG1_3995"/>
<dbReference type="EC" id="3.1.26.5" evidence="7 8"/>
<dbReference type="GO" id="GO:0000049">
    <property type="term" value="F:tRNA binding"/>
    <property type="evidence" value="ECO:0007669"/>
    <property type="project" value="UniProtKB-UniRule"/>
</dbReference>
<gene>
    <name evidence="7" type="primary">rnpA</name>
    <name evidence="9" type="ORF">BleG1_3995</name>
</gene>
<dbReference type="eggNOG" id="COG0594">
    <property type="taxonomic scope" value="Bacteria"/>
</dbReference>
<evidence type="ECO:0000256" key="4">
    <source>
        <dbReference type="ARBA" id="ARBA00022759"/>
    </source>
</evidence>
<accession>A0A060M265</accession>
<comment type="subunit">
    <text evidence="7">Consists of a catalytic RNA component (M1 or rnpB) and a protein subunit.</text>
</comment>
<proteinExistence type="inferred from homology"/>
<dbReference type="PANTHER" id="PTHR33992">
    <property type="entry name" value="RIBONUCLEASE P PROTEIN COMPONENT"/>
    <property type="match status" value="1"/>
</dbReference>
<reference evidence="9 10" key="1">
    <citation type="journal article" date="2014" name="Gene">
        <title>A comparative genomic analysis of the alkalitolerant soil bacterium Bacillus lehensis G1.</title>
        <authorList>
            <person name="Noor Y.M."/>
            <person name="Samsulrizal N.H."/>
            <person name="Jema'on N.A."/>
            <person name="Low K.O."/>
            <person name="Ramli A.N."/>
            <person name="Alias N.I."/>
            <person name="Damis S.I."/>
            <person name="Fuzi S.F."/>
            <person name="Isa M.N."/>
            <person name="Murad A.M."/>
            <person name="Raih M.F."/>
            <person name="Bakar F.D."/>
            <person name="Najimudin N."/>
            <person name="Mahadi N.M."/>
            <person name="Illias R.M."/>
        </authorList>
    </citation>
    <scope>NUCLEOTIDE SEQUENCE [LARGE SCALE GENOMIC DNA]</scope>
    <source>
        <strain evidence="9 10">G1</strain>
    </source>
</reference>
<evidence type="ECO:0000256" key="5">
    <source>
        <dbReference type="ARBA" id="ARBA00022801"/>
    </source>
</evidence>
<keyword evidence="3 7" id="KW-0540">Nuclease</keyword>
<dbReference type="InterPro" id="IPR014721">
    <property type="entry name" value="Ribsml_uS5_D2-typ_fold_subgr"/>
</dbReference>
<evidence type="ECO:0000313" key="10">
    <source>
        <dbReference type="Proteomes" id="UP000027142"/>
    </source>
</evidence>
<evidence type="ECO:0000313" key="9">
    <source>
        <dbReference type="EMBL" id="AIC96537.1"/>
    </source>
</evidence>
<dbReference type="EMBL" id="CP003923">
    <property type="protein sequence ID" value="AIC96537.1"/>
    <property type="molecule type" value="Genomic_DNA"/>
</dbReference>
<evidence type="ECO:0000256" key="1">
    <source>
        <dbReference type="ARBA" id="ARBA00002663"/>
    </source>
</evidence>
<keyword evidence="2 7" id="KW-0819">tRNA processing</keyword>
<dbReference type="OrthoDB" id="9810867at2"/>
<dbReference type="Pfam" id="PF00825">
    <property type="entry name" value="Ribonuclease_P"/>
    <property type="match status" value="1"/>
</dbReference>
<comment type="function">
    <text evidence="1 7">RNaseP catalyzes the removal of the 5'-leader sequence from pre-tRNA to produce the mature 5'-terminus. It can also cleave other RNA substrates such as 4.5S RNA. The protein component plays an auxiliary but essential role in vivo by binding to the 5'-leader sequence and broadening the substrate specificity of the ribozyme.</text>
</comment>
<comment type="catalytic activity">
    <reaction evidence="7">
        <text>Endonucleolytic cleavage of RNA, removing 5'-extranucleotides from tRNA precursor.</text>
        <dbReference type="EC" id="3.1.26.5"/>
    </reaction>
</comment>
<dbReference type="NCBIfam" id="TIGR00188">
    <property type="entry name" value="rnpA"/>
    <property type="match status" value="1"/>
</dbReference>
<dbReference type="AlphaFoldDB" id="A0A060M265"/>
<sequence length="132" mass="15526">MKKEQRIKKNEEFSAVFNRGSSMANRQFVLYILPKEGQDSLRLGLSVSKRVGNAVCRNRIKRYVREVFTQIQGDLKQHYDYVVIARNPVKDMTYHEIKSSLEHVLRKSKMIVRVQQNKENRQLGGRKESETN</sequence>
<keyword evidence="4 7" id="KW-0255">Endonuclease</keyword>
<dbReference type="HAMAP" id="MF_00227">
    <property type="entry name" value="RNase_P"/>
    <property type="match status" value="1"/>
</dbReference>
<comment type="similarity">
    <text evidence="7">Belongs to the RnpA family.</text>
</comment>
<keyword evidence="10" id="KW-1185">Reference proteome</keyword>
<evidence type="ECO:0000256" key="6">
    <source>
        <dbReference type="ARBA" id="ARBA00022884"/>
    </source>
</evidence>
<dbReference type="PROSITE" id="PS00648">
    <property type="entry name" value="RIBONUCLEASE_P"/>
    <property type="match status" value="1"/>
</dbReference>
<dbReference type="FunFam" id="3.30.230.10:FF:000021">
    <property type="entry name" value="Ribonuclease P protein component"/>
    <property type="match status" value="1"/>
</dbReference>
<dbReference type="InterPro" id="IPR020568">
    <property type="entry name" value="Ribosomal_Su5_D2-typ_SF"/>
</dbReference>
<evidence type="ECO:0000256" key="2">
    <source>
        <dbReference type="ARBA" id="ARBA00022694"/>
    </source>
</evidence>
<dbReference type="KEGG" id="ble:BleG1_3995"/>
<dbReference type="InterPro" id="IPR000100">
    <property type="entry name" value="RNase_P"/>
</dbReference>
<dbReference type="GO" id="GO:0004526">
    <property type="term" value="F:ribonuclease P activity"/>
    <property type="evidence" value="ECO:0007669"/>
    <property type="project" value="UniProtKB-UniRule"/>
</dbReference>
<keyword evidence="5 7" id="KW-0378">Hydrolase</keyword>
<protein>
    <recommendedName>
        <fullName evidence="7 8">Ribonuclease P protein component</fullName>
        <shortName evidence="7">RNase P protein</shortName>
        <shortName evidence="7">RNaseP protein</shortName>
        <ecNumber evidence="7 8">3.1.26.5</ecNumber>
    </recommendedName>
    <alternativeName>
        <fullName evidence="7">Protein C5</fullName>
    </alternativeName>
</protein>
<evidence type="ECO:0000256" key="3">
    <source>
        <dbReference type="ARBA" id="ARBA00022722"/>
    </source>
</evidence>
<dbReference type="SUPFAM" id="SSF54211">
    <property type="entry name" value="Ribosomal protein S5 domain 2-like"/>
    <property type="match status" value="1"/>
</dbReference>
<dbReference type="PANTHER" id="PTHR33992:SF1">
    <property type="entry name" value="RIBONUCLEASE P PROTEIN COMPONENT"/>
    <property type="match status" value="1"/>
</dbReference>